<evidence type="ECO:0000256" key="5">
    <source>
        <dbReference type="ARBA" id="ARBA00022840"/>
    </source>
</evidence>
<dbReference type="GO" id="GO:0000045">
    <property type="term" value="P:autophagosome assembly"/>
    <property type="evidence" value="ECO:0007669"/>
    <property type="project" value="TreeGrafter"/>
</dbReference>
<dbReference type="GO" id="GO:0005829">
    <property type="term" value="C:cytosol"/>
    <property type="evidence" value="ECO:0007669"/>
    <property type="project" value="TreeGrafter"/>
</dbReference>
<dbReference type="GO" id="GO:0005776">
    <property type="term" value="C:autophagosome"/>
    <property type="evidence" value="ECO:0007669"/>
    <property type="project" value="TreeGrafter"/>
</dbReference>
<feature type="compositionally biased region" description="Low complexity" evidence="6">
    <location>
        <begin position="101"/>
        <end position="121"/>
    </location>
</feature>
<dbReference type="GO" id="GO:0005524">
    <property type="term" value="F:ATP binding"/>
    <property type="evidence" value="ECO:0007669"/>
    <property type="project" value="UniProtKB-KW"/>
</dbReference>
<dbReference type="Gene3D" id="3.30.200.20">
    <property type="entry name" value="Phosphorylase Kinase, domain 1"/>
    <property type="match status" value="1"/>
</dbReference>
<feature type="region of interest" description="Disordered" evidence="6">
    <location>
        <begin position="1179"/>
        <end position="1201"/>
    </location>
</feature>
<keyword evidence="9" id="KW-1185">Reference proteome</keyword>
<feature type="domain" description="Protein kinase" evidence="7">
    <location>
        <begin position="850"/>
        <end position="1152"/>
    </location>
</feature>
<feature type="compositionally biased region" description="Low complexity" evidence="6">
    <location>
        <begin position="184"/>
        <end position="200"/>
    </location>
</feature>
<name>A0A9P6FVZ4_9FUNG</name>
<evidence type="ECO:0000256" key="1">
    <source>
        <dbReference type="ARBA" id="ARBA00012513"/>
    </source>
</evidence>
<evidence type="ECO:0000259" key="7">
    <source>
        <dbReference type="PROSITE" id="PS50011"/>
    </source>
</evidence>
<evidence type="ECO:0000313" key="8">
    <source>
        <dbReference type="EMBL" id="KAF9582509.1"/>
    </source>
</evidence>
<dbReference type="EMBL" id="JAABOA010001025">
    <property type="protein sequence ID" value="KAF9582509.1"/>
    <property type="molecule type" value="Genomic_DNA"/>
</dbReference>
<dbReference type="SMART" id="SM00220">
    <property type="entry name" value="S_TKc"/>
    <property type="match status" value="1"/>
</dbReference>
<dbReference type="AlphaFoldDB" id="A0A9P6FVZ4"/>
<feature type="compositionally biased region" description="Low complexity" evidence="6">
    <location>
        <begin position="1"/>
        <end position="10"/>
    </location>
</feature>
<evidence type="ECO:0000256" key="2">
    <source>
        <dbReference type="ARBA" id="ARBA00022679"/>
    </source>
</evidence>
<dbReference type="SUPFAM" id="SSF56112">
    <property type="entry name" value="Protein kinase-like (PK-like)"/>
    <property type="match status" value="1"/>
</dbReference>
<evidence type="ECO:0000256" key="4">
    <source>
        <dbReference type="ARBA" id="ARBA00022777"/>
    </source>
</evidence>
<feature type="compositionally biased region" description="Polar residues" evidence="6">
    <location>
        <begin position="634"/>
        <end position="648"/>
    </location>
</feature>
<dbReference type="PANTHER" id="PTHR24348:SF22">
    <property type="entry name" value="NON-SPECIFIC SERINE_THREONINE PROTEIN KINASE"/>
    <property type="match status" value="1"/>
</dbReference>
<sequence length="1225" mass="132107">MTAGTAAGATPSPLARTRLFSSSGPRNKHSSRSSGNNNINNNNGNGNEKNRTPFTDVLTRSKTLKAGRVGRLVMSFSNPSLAQFRANHSATAAENRDNELNSGYSIGSSDSSDSGHSNSNHPDTMTGLESTLAQMDRAGEKYCPPFGQMAIDSPSSVSVSLKSPTSVYSADSWGDPRLTCNGASTNDTSGTSGDSNSSTSETNPRAKGTSSIANIESDIHESGNYSDKEDNHDNPSNIRIITPITQIILETGVGTSPRILTIPSLAEPSFSSSPKSTRLHIGPIARMNCRDQSNWALGECSTGLNQLLVVPPKERVRTSIGSEKDAPPTLDLQPFSPYSPGIFGADISISPTKIQIGNVIVSKVSVDEMDGEAAETKSTNLEVVTSPESDNERVVRIPIELQQCIKIDPLKQDELDPELMEYHVLFQQAGFRPRDDDEEDSELESGNTDGARGTNVMSRLADTLSGDNTHGPILGSVVSGPTEEAFITIPTAGSQLPIKSLKSVKPKTSIVFPITAYLPSKKLRASTGSIASPTSAKELGPTDPLIPTTESQMIARQWRRDQSTSLLIQRPDGSTVEHIVRHKTFDSSTFFEKRQRKAGCQSQGRLASAASLNLVNTRVSSGSLLSRSNESNLPTVSAKTPTTDSTNPGLLEAVPVASPRMAVDSTTTDQGTLDGVSSMIVDESSSSSLPSSARSRSHASISEPCATLILVQPLKDVDAPITENVLRTEEAEPIEVLATKAEESLVSAKDTVTEDSINNSNSSNSSNTSNSSNSNNLTVHSPGPAIAGPRGENGIRRLTRLPAALHIRTSASTILSGEQEELRDMVVSSKVSRKGRLFAKKIKAIANFEYNTAKKLGKGNFGIVYLGTRTSETKDKDRELDVLAKETEVAIKKINRKLPAEIEKLGLVQREMKVCRLFQGKIGIVPLLDIITTAKHHYLVFRKADGDLAEMIRDRYQRLQPNKNTKGDPHLHPQQHPQQAQQQQHHQHQLLSPTCTMGSIFSIEEIRTVMRTVVLGVQSLHREGYSHKDIKPANILHHRGEGLLCDFGLCSRGDDLPHNQFFGTQEYASPEARRVMAHRSCDYIRSDIYSLGAVLYELSTGVVLSKVIAQGVNWRRFVVFGGRSFCELLQGMLNDADRRWDIERVVNSQFWMDGADATAATLATAGMMATTTVKNVSVVSPRPGGDGPGPSPATSTMTRATRESAEAAISNTVGSSPGKTLQVII</sequence>
<feature type="compositionally biased region" description="Low complexity" evidence="6">
    <location>
        <begin position="972"/>
        <end position="984"/>
    </location>
</feature>
<keyword evidence="3" id="KW-0547">Nucleotide-binding</keyword>
<evidence type="ECO:0000256" key="6">
    <source>
        <dbReference type="SAM" id="MobiDB-lite"/>
    </source>
</evidence>
<feature type="region of interest" description="Disordered" evidence="6">
    <location>
        <begin position="87"/>
        <end position="126"/>
    </location>
</feature>
<evidence type="ECO:0000256" key="3">
    <source>
        <dbReference type="ARBA" id="ARBA00022741"/>
    </source>
</evidence>
<dbReference type="PROSITE" id="PS50011">
    <property type="entry name" value="PROTEIN_KINASE_DOM"/>
    <property type="match status" value="1"/>
</dbReference>
<dbReference type="Pfam" id="PF00069">
    <property type="entry name" value="Pkinase"/>
    <property type="match status" value="1"/>
</dbReference>
<keyword evidence="4" id="KW-0418">Kinase</keyword>
<dbReference type="PANTHER" id="PTHR24348">
    <property type="entry name" value="SERINE/THREONINE-PROTEIN KINASE UNC-51-RELATED"/>
    <property type="match status" value="1"/>
</dbReference>
<dbReference type="InterPro" id="IPR000719">
    <property type="entry name" value="Prot_kinase_dom"/>
</dbReference>
<feature type="region of interest" description="Disordered" evidence="6">
    <location>
        <begin position="747"/>
        <end position="792"/>
    </location>
</feature>
<dbReference type="OrthoDB" id="2426488at2759"/>
<dbReference type="CDD" id="cd00180">
    <property type="entry name" value="PKc"/>
    <property type="match status" value="1"/>
</dbReference>
<dbReference type="InterPro" id="IPR011009">
    <property type="entry name" value="Kinase-like_dom_sf"/>
</dbReference>
<keyword evidence="5" id="KW-0067">ATP-binding</keyword>
<feature type="compositionally biased region" description="Low complexity" evidence="6">
    <location>
        <begin position="35"/>
        <end position="47"/>
    </location>
</feature>
<keyword evidence="2" id="KW-0808">Transferase</keyword>
<dbReference type="GO" id="GO:0010506">
    <property type="term" value="P:regulation of autophagy"/>
    <property type="evidence" value="ECO:0007669"/>
    <property type="project" value="InterPro"/>
</dbReference>
<dbReference type="GO" id="GO:0016020">
    <property type="term" value="C:membrane"/>
    <property type="evidence" value="ECO:0007669"/>
    <property type="project" value="TreeGrafter"/>
</dbReference>
<dbReference type="EC" id="2.7.11.1" evidence="1"/>
<comment type="caution">
    <text evidence="8">The sequence shown here is derived from an EMBL/GenBank/DDBJ whole genome shotgun (WGS) entry which is preliminary data.</text>
</comment>
<proteinExistence type="predicted"/>
<evidence type="ECO:0000313" key="9">
    <source>
        <dbReference type="Proteomes" id="UP000780801"/>
    </source>
</evidence>
<feature type="compositionally biased region" description="Low complexity" evidence="6">
    <location>
        <begin position="758"/>
        <end position="776"/>
    </location>
</feature>
<gene>
    <name evidence="8" type="ORF">BGW38_000118</name>
</gene>
<feature type="region of interest" description="Disordered" evidence="6">
    <location>
        <begin position="623"/>
        <end position="650"/>
    </location>
</feature>
<dbReference type="Proteomes" id="UP000780801">
    <property type="component" value="Unassembled WGS sequence"/>
</dbReference>
<dbReference type="Gene3D" id="1.10.510.10">
    <property type="entry name" value="Transferase(Phosphotransferase) domain 1"/>
    <property type="match status" value="1"/>
</dbReference>
<feature type="region of interest" description="Disordered" evidence="6">
    <location>
        <begin position="1"/>
        <end position="54"/>
    </location>
</feature>
<accession>A0A9P6FVZ4</accession>
<protein>
    <recommendedName>
        <fullName evidence="1">non-specific serine/threonine protein kinase</fullName>
        <ecNumber evidence="1">2.7.11.1</ecNumber>
    </recommendedName>
</protein>
<feature type="region of interest" description="Disordered" evidence="6">
    <location>
        <begin position="166"/>
        <end position="214"/>
    </location>
</feature>
<dbReference type="InterPro" id="IPR045269">
    <property type="entry name" value="Atg1-like"/>
</dbReference>
<feature type="compositionally biased region" description="Low complexity" evidence="6">
    <location>
        <begin position="623"/>
        <end position="633"/>
    </location>
</feature>
<dbReference type="GO" id="GO:0000407">
    <property type="term" value="C:phagophore assembly site"/>
    <property type="evidence" value="ECO:0007669"/>
    <property type="project" value="TreeGrafter"/>
</dbReference>
<dbReference type="GO" id="GO:0004674">
    <property type="term" value="F:protein serine/threonine kinase activity"/>
    <property type="evidence" value="ECO:0007669"/>
    <property type="project" value="UniProtKB-EC"/>
</dbReference>
<reference evidence="8" key="1">
    <citation type="journal article" date="2020" name="Fungal Divers.">
        <title>Resolving the Mortierellaceae phylogeny through synthesis of multi-gene phylogenetics and phylogenomics.</title>
        <authorList>
            <person name="Vandepol N."/>
            <person name="Liber J."/>
            <person name="Desiro A."/>
            <person name="Na H."/>
            <person name="Kennedy M."/>
            <person name="Barry K."/>
            <person name="Grigoriev I.V."/>
            <person name="Miller A.N."/>
            <person name="O'Donnell K."/>
            <person name="Stajich J.E."/>
            <person name="Bonito G."/>
        </authorList>
    </citation>
    <scope>NUCLEOTIDE SEQUENCE</scope>
    <source>
        <strain evidence="8">KOD1015</strain>
    </source>
</reference>
<feature type="region of interest" description="Disordered" evidence="6">
    <location>
        <begin position="431"/>
        <end position="454"/>
    </location>
</feature>
<feature type="region of interest" description="Disordered" evidence="6">
    <location>
        <begin position="960"/>
        <end position="989"/>
    </location>
</feature>
<organism evidence="8 9">
    <name type="scientific">Lunasporangiospora selenospora</name>
    <dbReference type="NCBI Taxonomy" id="979761"/>
    <lineage>
        <taxon>Eukaryota</taxon>
        <taxon>Fungi</taxon>
        <taxon>Fungi incertae sedis</taxon>
        <taxon>Mucoromycota</taxon>
        <taxon>Mortierellomycotina</taxon>
        <taxon>Mortierellomycetes</taxon>
        <taxon>Mortierellales</taxon>
        <taxon>Mortierellaceae</taxon>
        <taxon>Lunasporangiospora</taxon>
    </lineage>
</organism>